<name>A0A7D5VAV9_9NEIS</name>
<gene>
    <name evidence="1" type="ORF">HZU75_12615</name>
</gene>
<protein>
    <submittedName>
        <fullName evidence="1">DUF3261 domain-containing protein</fullName>
    </submittedName>
</protein>
<dbReference type="AlphaFoldDB" id="A0A7D5VAV9"/>
<dbReference type="KEGG" id="cfon:HZU75_12615"/>
<organism evidence="1 2">
    <name type="scientific">Chitinibacter fontanus</name>
    <dbReference type="NCBI Taxonomy" id="1737446"/>
    <lineage>
        <taxon>Bacteria</taxon>
        <taxon>Pseudomonadati</taxon>
        <taxon>Pseudomonadota</taxon>
        <taxon>Betaproteobacteria</taxon>
        <taxon>Neisseriales</taxon>
        <taxon>Chitinibacteraceae</taxon>
        <taxon>Chitinibacter</taxon>
    </lineage>
</organism>
<dbReference type="Proteomes" id="UP000510822">
    <property type="component" value="Chromosome"/>
</dbReference>
<evidence type="ECO:0000313" key="2">
    <source>
        <dbReference type="Proteomes" id="UP000510822"/>
    </source>
</evidence>
<dbReference type="RefSeq" id="WP_180306379.1">
    <property type="nucleotide sequence ID" value="NZ_CP058952.1"/>
</dbReference>
<keyword evidence="2" id="KW-1185">Reference proteome</keyword>
<dbReference type="Pfam" id="PF11659">
    <property type="entry name" value="DUF3261"/>
    <property type="match status" value="1"/>
</dbReference>
<proteinExistence type="predicted"/>
<evidence type="ECO:0000313" key="1">
    <source>
        <dbReference type="EMBL" id="QLI82298.1"/>
    </source>
</evidence>
<accession>A0A7D5VAV9</accession>
<dbReference type="EMBL" id="CP058952">
    <property type="protein sequence ID" value="QLI82298.1"/>
    <property type="molecule type" value="Genomic_DNA"/>
</dbReference>
<sequence>MLEVSAFGPLAQSELLTLTAGEHVVAFTARVESDGETLRVVAITPTGQRLFSITRQGNQLITEPGPLWPAQMPLAAVWRDFEMTHARANAQLGADWRRIEQNGGEEWWFRQQRQAQIVREDGKITLIRPEYQLSIEVLPE</sequence>
<dbReference type="InterPro" id="IPR021675">
    <property type="entry name" value="DUF3261"/>
</dbReference>
<reference evidence="1 2" key="1">
    <citation type="journal article" date="2016" name="Int. J. Syst. Evol. Microbiol.">
        <title>Chitinibacter fontanus sp. nov., isolated from a spring.</title>
        <authorList>
            <person name="Sheu S.Y."/>
            <person name="Li Y.S."/>
            <person name="Young C.C."/>
            <person name="Chen W.M."/>
        </authorList>
    </citation>
    <scope>NUCLEOTIDE SEQUENCE [LARGE SCALE GENOMIC DNA]</scope>
    <source>
        <strain evidence="1 2">STM-7</strain>
    </source>
</reference>